<dbReference type="PANTHER" id="PTHR19328:SF75">
    <property type="entry name" value="ALDOSE SUGAR DEHYDROGENASE YLII"/>
    <property type="match status" value="1"/>
</dbReference>
<dbReference type="InterPro" id="IPR011041">
    <property type="entry name" value="Quinoprot_gluc/sorb_DH_b-prop"/>
</dbReference>
<proteinExistence type="predicted"/>
<evidence type="ECO:0000259" key="1">
    <source>
        <dbReference type="Pfam" id="PF07995"/>
    </source>
</evidence>
<dbReference type="Pfam" id="PF07995">
    <property type="entry name" value="GSDH"/>
    <property type="match status" value="1"/>
</dbReference>
<dbReference type="Gene3D" id="2.120.10.30">
    <property type="entry name" value="TolB, C-terminal domain"/>
    <property type="match status" value="1"/>
</dbReference>
<gene>
    <name evidence="2" type="ORF">OO016_06185</name>
</gene>
<dbReference type="AlphaFoldDB" id="A0AAE3ML41"/>
<dbReference type="PANTHER" id="PTHR19328">
    <property type="entry name" value="HEDGEHOG-INTERACTING PROTEIN"/>
    <property type="match status" value="1"/>
</dbReference>
<dbReference type="InterPro" id="IPR011042">
    <property type="entry name" value="6-blade_b-propeller_TolB-like"/>
</dbReference>
<dbReference type="RefSeq" id="WP_266011668.1">
    <property type="nucleotide sequence ID" value="NZ_JAPFQP010000001.1"/>
</dbReference>
<accession>A0AAE3ML41</accession>
<sequence length="399" mass="44114">MQRPTIPSIILVTLMITLLGPDLYGQNLGDDISVPPSPYPISDDAFTVSTLAEGFSVPYGIAIVDDEEYFISDRIGKLFHFRDGTLTEIDGVPRVGLAKLGEVIFLGGMMDLSLHPNYATNKWLYMAYVSDDGLSKVARCKIENNAIAQFEILFTTQHQTLVGNGLRMVWEDDQHFFLNIGGTSFSTRSHPILVSQDLHSEGGKIHRLMDDGSVPEDNPVFEGFTSPSSIWSYGHRDVQGLQYNKALKELVGVEHGPKGGDEFNVIEKGKNYGWPLYSFGTDYTGEPVSLISKDSAAVFTVFPEYYWTVPTDDGGQAIGPACLLKVEGSNIADWNDYYLMGSLSFKRLLKYDRATQQTYGLTVEGRVRTIKQLPGGDIIALVERSNTGVSNGKIIRISR</sequence>
<dbReference type="EMBL" id="JAPFQP010000001">
    <property type="protein sequence ID" value="MCX2719183.1"/>
    <property type="molecule type" value="Genomic_DNA"/>
</dbReference>
<evidence type="ECO:0000313" key="3">
    <source>
        <dbReference type="Proteomes" id="UP001207116"/>
    </source>
</evidence>
<protein>
    <submittedName>
        <fullName evidence="2">PQQ-dependent sugar dehydrogenase</fullName>
    </submittedName>
</protein>
<organism evidence="2 3">
    <name type="scientific">Lentiprolixibacter aurantiacus</name>
    <dbReference type="NCBI Taxonomy" id="2993939"/>
    <lineage>
        <taxon>Bacteria</taxon>
        <taxon>Pseudomonadati</taxon>
        <taxon>Bacteroidota</taxon>
        <taxon>Flavobacteriia</taxon>
        <taxon>Flavobacteriales</taxon>
        <taxon>Flavobacteriaceae</taxon>
        <taxon>Lentiprolixibacter</taxon>
    </lineage>
</organism>
<dbReference type="Proteomes" id="UP001207116">
    <property type="component" value="Unassembled WGS sequence"/>
</dbReference>
<dbReference type="SUPFAM" id="SSF50952">
    <property type="entry name" value="Soluble quinoprotein glucose dehydrogenase"/>
    <property type="match status" value="1"/>
</dbReference>
<reference evidence="2" key="1">
    <citation type="submission" date="2022-11" db="EMBL/GenBank/DDBJ databases">
        <title>The characterization of three novel Bacteroidetes species and genomic analysis of their roles in tidal elemental geochemical cycles.</title>
        <authorList>
            <person name="Ma K.-J."/>
        </authorList>
    </citation>
    <scope>NUCLEOTIDE SEQUENCE</scope>
    <source>
        <strain evidence="2">M415</strain>
    </source>
</reference>
<name>A0AAE3ML41_9FLAO</name>
<feature type="domain" description="Glucose/Sorbosone dehydrogenase" evidence="1">
    <location>
        <begin position="56"/>
        <end position="386"/>
    </location>
</feature>
<evidence type="ECO:0000313" key="2">
    <source>
        <dbReference type="EMBL" id="MCX2719183.1"/>
    </source>
</evidence>
<comment type="caution">
    <text evidence="2">The sequence shown here is derived from an EMBL/GenBank/DDBJ whole genome shotgun (WGS) entry which is preliminary data.</text>
</comment>
<keyword evidence="3" id="KW-1185">Reference proteome</keyword>
<dbReference type="InterPro" id="IPR012938">
    <property type="entry name" value="Glc/Sorbosone_DH"/>
</dbReference>